<feature type="transmembrane region" description="Helical" evidence="2">
    <location>
        <begin position="34"/>
        <end position="57"/>
    </location>
</feature>
<evidence type="ECO:0000313" key="4">
    <source>
        <dbReference type="WBParaSite" id="Pan_g13361.t1"/>
    </source>
</evidence>
<feature type="compositionally biased region" description="Low complexity" evidence="1">
    <location>
        <begin position="136"/>
        <end position="147"/>
    </location>
</feature>
<proteinExistence type="predicted"/>
<evidence type="ECO:0000256" key="2">
    <source>
        <dbReference type="SAM" id="Phobius"/>
    </source>
</evidence>
<evidence type="ECO:0000256" key="1">
    <source>
        <dbReference type="SAM" id="MobiDB-lite"/>
    </source>
</evidence>
<dbReference type="Proteomes" id="UP000492821">
    <property type="component" value="Unassembled WGS sequence"/>
</dbReference>
<evidence type="ECO:0000313" key="3">
    <source>
        <dbReference type="Proteomes" id="UP000492821"/>
    </source>
</evidence>
<reference evidence="3" key="1">
    <citation type="journal article" date="2013" name="Genetics">
        <title>The draft genome and transcriptome of Panagrellus redivivus are shaped by the harsh demands of a free-living lifestyle.</title>
        <authorList>
            <person name="Srinivasan J."/>
            <person name="Dillman A.R."/>
            <person name="Macchietto M.G."/>
            <person name="Heikkinen L."/>
            <person name="Lakso M."/>
            <person name="Fracchia K.M."/>
            <person name="Antoshechkin I."/>
            <person name="Mortazavi A."/>
            <person name="Wong G."/>
            <person name="Sternberg P.W."/>
        </authorList>
    </citation>
    <scope>NUCLEOTIDE SEQUENCE [LARGE SCALE GENOMIC DNA]</scope>
    <source>
        <strain evidence="3">MT8872</strain>
    </source>
</reference>
<organism evidence="3 4">
    <name type="scientific">Panagrellus redivivus</name>
    <name type="common">Microworm</name>
    <dbReference type="NCBI Taxonomy" id="6233"/>
    <lineage>
        <taxon>Eukaryota</taxon>
        <taxon>Metazoa</taxon>
        <taxon>Ecdysozoa</taxon>
        <taxon>Nematoda</taxon>
        <taxon>Chromadorea</taxon>
        <taxon>Rhabditida</taxon>
        <taxon>Tylenchina</taxon>
        <taxon>Panagrolaimomorpha</taxon>
        <taxon>Panagrolaimoidea</taxon>
        <taxon>Panagrolaimidae</taxon>
        <taxon>Panagrellus</taxon>
    </lineage>
</organism>
<keyword evidence="2" id="KW-0812">Transmembrane</keyword>
<sequence length="168" mass="18158">MFAVTPRKCHDFIGRAITSYIKSKETQTLTGSPAFITMLMALYTTIGNGGSALFRFFRKADDFAYYNLRACSCSSFSNNFQQTYTMHTVAMRAVAGSSNSNYCGLLDEGFSVRQGHLAPPMATPDSPRPQKGSGSGLSTEGLGTTLTIPTDKAPNKSPKSPVPQRAHK</sequence>
<keyword evidence="2" id="KW-1133">Transmembrane helix</keyword>
<dbReference type="WBParaSite" id="Pan_g13361.t1">
    <property type="protein sequence ID" value="Pan_g13361.t1"/>
    <property type="gene ID" value="Pan_g13361"/>
</dbReference>
<feature type="region of interest" description="Disordered" evidence="1">
    <location>
        <begin position="115"/>
        <end position="168"/>
    </location>
</feature>
<keyword evidence="2" id="KW-0472">Membrane</keyword>
<reference evidence="4" key="2">
    <citation type="submission" date="2020-10" db="UniProtKB">
        <authorList>
            <consortium name="WormBaseParasite"/>
        </authorList>
    </citation>
    <scope>IDENTIFICATION</scope>
</reference>
<keyword evidence="3" id="KW-1185">Reference proteome</keyword>
<name>A0A7E4UVH2_PANRE</name>
<accession>A0A7E4UVH2</accession>
<dbReference type="AlphaFoldDB" id="A0A7E4UVH2"/>
<protein>
    <submittedName>
        <fullName evidence="4">Uncharacterized protein</fullName>
    </submittedName>
</protein>